<accession>A0ABT2A8J9</accession>
<dbReference type="PANTHER" id="PTHR39430:SF1">
    <property type="entry name" value="PROTEASE"/>
    <property type="match status" value="1"/>
</dbReference>
<dbReference type="Pfam" id="PF02517">
    <property type="entry name" value="Rce1-like"/>
    <property type="match status" value="1"/>
</dbReference>
<feature type="transmembrane region" description="Helical" evidence="1">
    <location>
        <begin position="179"/>
        <end position="197"/>
    </location>
</feature>
<comment type="caution">
    <text evidence="3">The sequence shown here is derived from an EMBL/GenBank/DDBJ whole genome shotgun (WGS) entry which is preliminary data.</text>
</comment>
<keyword evidence="1" id="KW-0472">Membrane</keyword>
<dbReference type="InterPro" id="IPR003675">
    <property type="entry name" value="Rce1/LyrA-like_dom"/>
</dbReference>
<gene>
    <name evidence="3" type="ORF">NX782_15155</name>
</gene>
<protein>
    <submittedName>
        <fullName evidence="3">CPBP family intramembrane metalloprotease</fullName>
    </submittedName>
</protein>
<keyword evidence="4" id="KW-1185">Reference proteome</keyword>
<organism evidence="3 4">
    <name type="scientific">Massilia norwichensis</name>
    <dbReference type="NCBI Taxonomy" id="1442366"/>
    <lineage>
        <taxon>Bacteria</taxon>
        <taxon>Pseudomonadati</taxon>
        <taxon>Pseudomonadota</taxon>
        <taxon>Betaproteobacteria</taxon>
        <taxon>Burkholderiales</taxon>
        <taxon>Oxalobacteraceae</taxon>
        <taxon>Telluria group</taxon>
        <taxon>Massilia</taxon>
    </lineage>
</organism>
<feature type="transmembrane region" description="Helical" evidence="1">
    <location>
        <begin position="53"/>
        <end position="76"/>
    </location>
</feature>
<name>A0ABT2A8J9_9BURK</name>
<keyword evidence="3" id="KW-0482">Metalloprotease</keyword>
<evidence type="ECO:0000256" key="1">
    <source>
        <dbReference type="SAM" id="Phobius"/>
    </source>
</evidence>
<proteinExistence type="predicted"/>
<dbReference type="RefSeq" id="WP_258846312.1">
    <property type="nucleotide sequence ID" value="NZ_JANUGX010000017.1"/>
</dbReference>
<evidence type="ECO:0000313" key="3">
    <source>
        <dbReference type="EMBL" id="MCS0590531.1"/>
    </source>
</evidence>
<keyword evidence="3" id="KW-0645">Protease</keyword>
<dbReference type="EMBL" id="JANUGX010000017">
    <property type="protein sequence ID" value="MCS0590531.1"/>
    <property type="molecule type" value="Genomic_DNA"/>
</dbReference>
<feature type="transmembrane region" description="Helical" evidence="1">
    <location>
        <begin position="153"/>
        <end position="173"/>
    </location>
</feature>
<feature type="transmembrane region" description="Helical" evidence="1">
    <location>
        <begin position="124"/>
        <end position="141"/>
    </location>
</feature>
<keyword evidence="1" id="KW-0812">Transmembrane</keyword>
<dbReference type="Proteomes" id="UP001205560">
    <property type="component" value="Unassembled WGS sequence"/>
</dbReference>
<keyword evidence="1" id="KW-1133">Transmembrane helix</keyword>
<dbReference type="PANTHER" id="PTHR39430">
    <property type="entry name" value="MEMBRANE-ASSOCIATED PROTEASE-RELATED"/>
    <property type="match status" value="1"/>
</dbReference>
<dbReference type="GO" id="GO:0008237">
    <property type="term" value="F:metallopeptidase activity"/>
    <property type="evidence" value="ECO:0007669"/>
    <property type="project" value="UniProtKB-KW"/>
</dbReference>
<reference evidence="3 4" key="1">
    <citation type="submission" date="2022-08" db="EMBL/GenBank/DDBJ databases">
        <title>Reclassification of Massilia species as members of the genera Telluria, Duganella, Pseudoduganella, Mokoshia gen. nov. and Zemynaea gen. nov. using orthogonal and non-orthogonal genome-based approaches.</title>
        <authorList>
            <person name="Bowman J.P."/>
        </authorList>
    </citation>
    <scope>NUCLEOTIDE SEQUENCE [LARGE SCALE GENOMIC DNA]</scope>
    <source>
        <strain evidence="3 4">LMG 28164</strain>
    </source>
</reference>
<evidence type="ECO:0000259" key="2">
    <source>
        <dbReference type="Pfam" id="PF02517"/>
    </source>
</evidence>
<evidence type="ECO:0000313" key="4">
    <source>
        <dbReference type="Proteomes" id="UP001205560"/>
    </source>
</evidence>
<sequence length="268" mass="29181">MIFWQASHIPGARMQTLTAGAIPQPASSRLLLVAAVLFFFYQMPEGVGNPYLLLLFPLAAWWGSRVLGFSGMRAWYLDARPGWLRLLALGLGLAVVAKFAAVAIGTRAGVYTFAWAETPPASALALLVFSTFIASSAEDILTRGLVLRAFPTLGRRWVFIVVSAALYVLNHIYRLHKGPVEWLTIFCFGLAYAAALYRTRTLWAAVGLHWGWNLANGLLDSFAQSDLAQPTVAPFYSCVAHLVLLACALTFMRPAAGHAGTAFPHATR</sequence>
<feature type="transmembrane region" description="Helical" evidence="1">
    <location>
        <begin position="83"/>
        <end position="104"/>
    </location>
</feature>
<keyword evidence="3" id="KW-0378">Hydrolase</keyword>
<feature type="domain" description="CAAX prenyl protease 2/Lysostaphin resistance protein A-like" evidence="2">
    <location>
        <begin position="122"/>
        <end position="214"/>
    </location>
</feature>